<dbReference type="Proteomes" id="UP001314263">
    <property type="component" value="Unassembled WGS sequence"/>
</dbReference>
<comment type="caution">
    <text evidence="6">The sequence shown here is derived from an EMBL/GenBank/DDBJ whole genome shotgun (WGS) entry which is preliminary data.</text>
</comment>
<evidence type="ECO:0000256" key="1">
    <source>
        <dbReference type="ARBA" id="ARBA00004370"/>
    </source>
</evidence>
<dbReference type="AlphaFoldDB" id="A0AAV1IJN6"/>
<proteinExistence type="inferred from homology"/>
<gene>
    <name evidence="6" type="ORF">CVIRNUC_010075</name>
</gene>
<keyword evidence="2" id="KW-0812">Transmembrane</keyword>
<evidence type="ECO:0000313" key="7">
    <source>
        <dbReference type="Proteomes" id="UP001314263"/>
    </source>
</evidence>
<dbReference type="EMBL" id="CAUYUE010000015">
    <property type="protein sequence ID" value="CAK0786861.1"/>
    <property type="molecule type" value="Genomic_DNA"/>
</dbReference>
<dbReference type="PANTHER" id="PTHR23427:SF2">
    <property type="entry name" value="SURFEIT LOCUS PROTEIN 1"/>
    <property type="match status" value="1"/>
</dbReference>
<accession>A0AAV1IJN6</accession>
<name>A0AAV1IJN6_9CHLO</name>
<evidence type="ECO:0000256" key="5">
    <source>
        <dbReference type="RuleBase" id="RU363076"/>
    </source>
</evidence>
<dbReference type="InterPro" id="IPR045214">
    <property type="entry name" value="Surf1/Surf4"/>
</dbReference>
<evidence type="ECO:0000256" key="2">
    <source>
        <dbReference type="ARBA" id="ARBA00022692"/>
    </source>
</evidence>
<dbReference type="Pfam" id="PF02104">
    <property type="entry name" value="SURF1"/>
    <property type="match status" value="1"/>
</dbReference>
<organism evidence="6 7">
    <name type="scientific">Coccomyxa viridis</name>
    <dbReference type="NCBI Taxonomy" id="1274662"/>
    <lineage>
        <taxon>Eukaryota</taxon>
        <taxon>Viridiplantae</taxon>
        <taxon>Chlorophyta</taxon>
        <taxon>core chlorophytes</taxon>
        <taxon>Trebouxiophyceae</taxon>
        <taxon>Trebouxiophyceae incertae sedis</taxon>
        <taxon>Coccomyxaceae</taxon>
        <taxon>Coccomyxa</taxon>
    </lineage>
</organism>
<keyword evidence="7" id="KW-1185">Reference proteome</keyword>
<keyword evidence="5" id="KW-0999">Mitochondrion inner membrane</keyword>
<sequence>MSRVTKIKSFLARAHGHLIQANSPAAAFQIGQCPPLLASQLPHTARFHNSSTASLNASMRLCAPAAQETIHAAHPPGPPEQRRLHWTVLLLPAALAAFLGTWQVGRQKWKVEQVQQRETGLKAEPVAVSQASEALPEYRRVWCQGELQHERSIFVGPRPRTIMGSAKPGYVLVTPLVNKEWGHAVLVNRGWVPAEWKTDAQLRASGCPLGKVHMEGVMRESENPSSFVPANIPAKGEWYWLDVPGMARAAGLPSDAPMMEVVRREGPEASQVNVPTAMEVLAGRTRGPSAAQAYPVPRSMEDLAHFPVMPSDHRNYALTWYSLSAATALLALRAARTR</sequence>
<evidence type="ECO:0000256" key="3">
    <source>
        <dbReference type="ARBA" id="ARBA00022989"/>
    </source>
</evidence>
<keyword evidence="5" id="KW-0496">Mitochondrion</keyword>
<evidence type="ECO:0000256" key="4">
    <source>
        <dbReference type="ARBA" id="ARBA00023136"/>
    </source>
</evidence>
<comment type="similarity">
    <text evidence="5">Belongs to the SURF1 family.</text>
</comment>
<keyword evidence="3" id="KW-1133">Transmembrane helix</keyword>
<reference evidence="6 7" key="1">
    <citation type="submission" date="2023-10" db="EMBL/GenBank/DDBJ databases">
        <authorList>
            <person name="Maclean D."/>
            <person name="Macfadyen A."/>
        </authorList>
    </citation>
    <scope>NUCLEOTIDE SEQUENCE [LARGE SCALE GENOMIC DNA]</scope>
</reference>
<dbReference type="InterPro" id="IPR002994">
    <property type="entry name" value="Surf1/Shy1"/>
</dbReference>
<comment type="function">
    <text evidence="5">Probably involved in the biogenesis of the COX complex.</text>
</comment>
<protein>
    <recommendedName>
        <fullName evidence="5">SURF1-like protein</fullName>
    </recommendedName>
</protein>
<dbReference type="GO" id="GO:0005743">
    <property type="term" value="C:mitochondrial inner membrane"/>
    <property type="evidence" value="ECO:0007669"/>
    <property type="project" value="UniProtKB-SubCell"/>
</dbReference>
<dbReference type="CDD" id="cd06662">
    <property type="entry name" value="SURF1"/>
    <property type="match status" value="1"/>
</dbReference>
<keyword evidence="4" id="KW-0472">Membrane</keyword>
<comment type="subcellular location">
    <subcellularLocation>
        <location evidence="1">Membrane</location>
    </subcellularLocation>
    <subcellularLocation>
        <location evidence="5">Mitochondrion inner membrane</location>
        <topology evidence="5">Multi-pass membrane protein</topology>
    </subcellularLocation>
</comment>
<dbReference type="PANTHER" id="PTHR23427">
    <property type="entry name" value="SURFEIT LOCUS PROTEIN"/>
    <property type="match status" value="1"/>
</dbReference>
<dbReference type="PROSITE" id="PS50895">
    <property type="entry name" value="SURF1"/>
    <property type="match status" value="1"/>
</dbReference>
<evidence type="ECO:0000313" key="6">
    <source>
        <dbReference type="EMBL" id="CAK0786861.1"/>
    </source>
</evidence>